<evidence type="ECO:0008006" key="4">
    <source>
        <dbReference type="Google" id="ProtNLM"/>
    </source>
</evidence>
<accession>A0A9P8WCQ8</accession>
<feature type="chain" id="PRO_5040224719" description="Secreted protein" evidence="1">
    <location>
        <begin position="24"/>
        <end position="105"/>
    </location>
</feature>
<keyword evidence="3" id="KW-1185">Reference proteome</keyword>
<name>A0A9P8WCQ8_9HYPO</name>
<dbReference type="AlphaFoldDB" id="A0A9P8WCQ8"/>
<evidence type="ECO:0000313" key="2">
    <source>
        <dbReference type="EMBL" id="KAH6896555.1"/>
    </source>
</evidence>
<dbReference type="Proteomes" id="UP000777438">
    <property type="component" value="Unassembled WGS sequence"/>
</dbReference>
<evidence type="ECO:0000313" key="3">
    <source>
        <dbReference type="Proteomes" id="UP000777438"/>
    </source>
</evidence>
<gene>
    <name evidence="2" type="ORF">B0T10DRAFT_474579</name>
</gene>
<protein>
    <recommendedName>
        <fullName evidence="4">Secreted protein</fullName>
    </recommendedName>
</protein>
<organism evidence="2 3">
    <name type="scientific">Thelonectria olida</name>
    <dbReference type="NCBI Taxonomy" id="1576542"/>
    <lineage>
        <taxon>Eukaryota</taxon>
        <taxon>Fungi</taxon>
        <taxon>Dikarya</taxon>
        <taxon>Ascomycota</taxon>
        <taxon>Pezizomycotina</taxon>
        <taxon>Sordariomycetes</taxon>
        <taxon>Hypocreomycetidae</taxon>
        <taxon>Hypocreales</taxon>
        <taxon>Nectriaceae</taxon>
        <taxon>Thelonectria</taxon>
    </lineage>
</organism>
<proteinExistence type="predicted"/>
<comment type="caution">
    <text evidence="2">The sequence shown here is derived from an EMBL/GenBank/DDBJ whole genome shotgun (WGS) entry which is preliminary data.</text>
</comment>
<sequence length="105" mass="11617">MPPILPGLLCSWGWLAWFRLTLSFCLLLSRPPLNGRAIKRVKTQASSHLRKVAPALAFGASFVSAPSPKKRMERETRGGLESLSLSLPFTKLLTARGSARSNRRE</sequence>
<evidence type="ECO:0000256" key="1">
    <source>
        <dbReference type="SAM" id="SignalP"/>
    </source>
</evidence>
<dbReference type="EMBL" id="JAGPYM010000003">
    <property type="protein sequence ID" value="KAH6896555.1"/>
    <property type="molecule type" value="Genomic_DNA"/>
</dbReference>
<reference evidence="2 3" key="1">
    <citation type="journal article" date="2021" name="Nat. Commun.">
        <title>Genetic determinants of endophytism in the Arabidopsis root mycobiome.</title>
        <authorList>
            <person name="Mesny F."/>
            <person name="Miyauchi S."/>
            <person name="Thiergart T."/>
            <person name="Pickel B."/>
            <person name="Atanasova L."/>
            <person name="Karlsson M."/>
            <person name="Huettel B."/>
            <person name="Barry K.W."/>
            <person name="Haridas S."/>
            <person name="Chen C."/>
            <person name="Bauer D."/>
            <person name="Andreopoulos W."/>
            <person name="Pangilinan J."/>
            <person name="LaButti K."/>
            <person name="Riley R."/>
            <person name="Lipzen A."/>
            <person name="Clum A."/>
            <person name="Drula E."/>
            <person name="Henrissat B."/>
            <person name="Kohler A."/>
            <person name="Grigoriev I.V."/>
            <person name="Martin F.M."/>
            <person name="Hacquard S."/>
        </authorList>
    </citation>
    <scope>NUCLEOTIDE SEQUENCE [LARGE SCALE GENOMIC DNA]</scope>
    <source>
        <strain evidence="2 3">MPI-CAGE-CH-0241</strain>
    </source>
</reference>
<keyword evidence="1" id="KW-0732">Signal</keyword>
<feature type="signal peptide" evidence="1">
    <location>
        <begin position="1"/>
        <end position="23"/>
    </location>
</feature>